<evidence type="ECO:0000256" key="6">
    <source>
        <dbReference type="ARBA" id="ARBA00023315"/>
    </source>
</evidence>
<keyword evidence="2 7" id="KW-0808">Transferase</keyword>
<evidence type="ECO:0000256" key="4">
    <source>
        <dbReference type="ARBA" id="ARBA00022989"/>
    </source>
</evidence>
<accession>A0ABY7FBD0</accession>
<protein>
    <recommendedName>
        <fullName evidence="7">Palmitoyltransferase</fullName>
        <ecNumber evidence="7">2.3.1.225</ecNumber>
    </recommendedName>
</protein>
<keyword evidence="10" id="KW-1185">Reference proteome</keyword>
<dbReference type="PANTHER" id="PTHR12246">
    <property type="entry name" value="PALMITOYLTRANSFERASE ZDHHC16"/>
    <property type="match status" value="1"/>
</dbReference>
<feature type="transmembrane region" description="Helical" evidence="7">
    <location>
        <begin position="160"/>
        <end position="180"/>
    </location>
</feature>
<sequence>MEIRERKQHEESFKEKLKEKWQNRRELTPKKEEASQVAVAFFFVMFFLSLLETVFVLLPTIYGGWERWIMIGVTLWMFYTTLVNWHRSYFDTANYVKPEAKEKYFPDTKETPQDWKHCFTCQVDTPPRSFHCSYCGKCMLKRVHHCFITSSCIGFHNQKYFIMFLVWSLASLGYVIYHQLMYLNKTLPVDSAGFILYIPPVTIHQLIMGYLSFGQAFLVTHVFVAIGAFITSFFFFMWHLLLAVEGATNYEAKVRKFPYKGSINANLKSIFGSVLYIPLFLIFPFKLEQQGDGIQWKLRRTHAKGR</sequence>
<reference evidence="9" key="1">
    <citation type="submission" date="2022-11" db="EMBL/GenBank/DDBJ databases">
        <title>Centuries of genome instability and evolution in soft-shell clam transmissible cancer (bioRxiv).</title>
        <authorList>
            <person name="Hart S.F.M."/>
            <person name="Yonemitsu M.A."/>
            <person name="Giersch R.M."/>
            <person name="Beal B.F."/>
            <person name="Arriagada G."/>
            <person name="Davis B.W."/>
            <person name="Ostrander E.A."/>
            <person name="Goff S.P."/>
            <person name="Metzger M.J."/>
        </authorList>
    </citation>
    <scope>NUCLEOTIDE SEQUENCE</scope>
    <source>
        <strain evidence="9">MELC-2E11</strain>
        <tissue evidence="9">Siphon/mantle</tissue>
    </source>
</reference>
<comment type="domain">
    <text evidence="7">The DHHC domain is required for palmitoyltransferase activity.</text>
</comment>
<dbReference type="EC" id="2.3.1.225" evidence="7"/>
<keyword evidence="6 7" id="KW-0012">Acyltransferase</keyword>
<feature type="transmembrane region" description="Helical" evidence="7">
    <location>
        <begin position="192"/>
        <end position="211"/>
    </location>
</feature>
<evidence type="ECO:0000259" key="8">
    <source>
        <dbReference type="Pfam" id="PF01529"/>
    </source>
</evidence>
<evidence type="ECO:0000256" key="3">
    <source>
        <dbReference type="ARBA" id="ARBA00022692"/>
    </source>
</evidence>
<feature type="transmembrane region" description="Helical" evidence="7">
    <location>
        <begin position="68"/>
        <end position="85"/>
    </location>
</feature>
<feature type="transmembrane region" description="Helical" evidence="7">
    <location>
        <begin position="218"/>
        <end position="241"/>
    </location>
</feature>
<dbReference type="InterPro" id="IPR039859">
    <property type="entry name" value="PFA4/ZDH16/20/ERF2-like"/>
</dbReference>
<evidence type="ECO:0000256" key="7">
    <source>
        <dbReference type="RuleBase" id="RU079119"/>
    </source>
</evidence>
<organism evidence="9 10">
    <name type="scientific">Mya arenaria</name>
    <name type="common">Soft-shell clam</name>
    <dbReference type="NCBI Taxonomy" id="6604"/>
    <lineage>
        <taxon>Eukaryota</taxon>
        <taxon>Metazoa</taxon>
        <taxon>Spiralia</taxon>
        <taxon>Lophotrochozoa</taxon>
        <taxon>Mollusca</taxon>
        <taxon>Bivalvia</taxon>
        <taxon>Autobranchia</taxon>
        <taxon>Heteroconchia</taxon>
        <taxon>Euheterodonta</taxon>
        <taxon>Imparidentia</taxon>
        <taxon>Neoheterodontei</taxon>
        <taxon>Myida</taxon>
        <taxon>Myoidea</taxon>
        <taxon>Myidae</taxon>
        <taxon>Mya</taxon>
    </lineage>
</organism>
<feature type="transmembrane region" description="Helical" evidence="7">
    <location>
        <begin position="269"/>
        <end position="287"/>
    </location>
</feature>
<evidence type="ECO:0000313" key="9">
    <source>
        <dbReference type="EMBL" id="WAR18327.1"/>
    </source>
</evidence>
<dbReference type="EMBL" id="CP111022">
    <property type="protein sequence ID" value="WAR18327.1"/>
    <property type="molecule type" value="Genomic_DNA"/>
</dbReference>
<dbReference type="Proteomes" id="UP001164746">
    <property type="component" value="Chromosome 11"/>
</dbReference>
<comment type="subcellular location">
    <subcellularLocation>
        <location evidence="1">Membrane</location>
        <topology evidence="1">Multi-pass membrane protein</topology>
    </subcellularLocation>
</comment>
<name>A0ABY7FBD0_MYAAR</name>
<feature type="domain" description="Palmitoyltransferase DHHC" evidence="8">
    <location>
        <begin position="114"/>
        <end position="252"/>
    </location>
</feature>
<evidence type="ECO:0000256" key="5">
    <source>
        <dbReference type="ARBA" id="ARBA00023136"/>
    </source>
</evidence>
<feature type="transmembrane region" description="Helical" evidence="7">
    <location>
        <begin position="37"/>
        <end position="62"/>
    </location>
</feature>
<dbReference type="Pfam" id="PF01529">
    <property type="entry name" value="DHHC"/>
    <property type="match status" value="1"/>
</dbReference>
<comment type="catalytic activity">
    <reaction evidence="7">
        <text>L-cysteinyl-[protein] + hexadecanoyl-CoA = S-hexadecanoyl-L-cysteinyl-[protein] + CoA</text>
        <dbReference type="Rhea" id="RHEA:36683"/>
        <dbReference type="Rhea" id="RHEA-COMP:10131"/>
        <dbReference type="Rhea" id="RHEA-COMP:11032"/>
        <dbReference type="ChEBI" id="CHEBI:29950"/>
        <dbReference type="ChEBI" id="CHEBI:57287"/>
        <dbReference type="ChEBI" id="CHEBI:57379"/>
        <dbReference type="ChEBI" id="CHEBI:74151"/>
        <dbReference type="EC" id="2.3.1.225"/>
    </reaction>
</comment>
<keyword evidence="4 7" id="KW-1133">Transmembrane helix</keyword>
<dbReference type="PROSITE" id="PS50216">
    <property type="entry name" value="DHHC"/>
    <property type="match status" value="1"/>
</dbReference>
<comment type="similarity">
    <text evidence="7">Belongs to the DHHC palmitoyltransferase family.</text>
</comment>
<dbReference type="InterPro" id="IPR001594">
    <property type="entry name" value="Palmitoyltrfase_DHHC"/>
</dbReference>
<keyword evidence="5 7" id="KW-0472">Membrane</keyword>
<gene>
    <name evidence="9" type="ORF">MAR_000165</name>
</gene>
<evidence type="ECO:0000313" key="10">
    <source>
        <dbReference type="Proteomes" id="UP001164746"/>
    </source>
</evidence>
<keyword evidence="3 7" id="KW-0812">Transmembrane</keyword>
<proteinExistence type="inferred from homology"/>
<evidence type="ECO:0000256" key="1">
    <source>
        <dbReference type="ARBA" id="ARBA00004141"/>
    </source>
</evidence>
<evidence type="ECO:0000256" key="2">
    <source>
        <dbReference type="ARBA" id="ARBA00022679"/>
    </source>
</evidence>